<dbReference type="SUPFAM" id="SSF46955">
    <property type="entry name" value="Putative DNA-binding domain"/>
    <property type="match status" value="1"/>
</dbReference>
<dbReference type="OrthoDB" id="3789406at2"/>
<dbReference type="AlphaFoldDB" id="A0A417XYK8"/>
<dbReference type="Pfam" id="PF12728">
    <property type="entry name" value="HTH_17"/>
    <property type="match status" value="1"/>
</dbReference>
<dbReference type="InterPro" id="IPR009061">
    <property type="entry name" value="DNA-bd_dom_put_sf"/>
</dbReference>
<sequence length="67" mass="7572">MTTTVASRRWLNQKEAAEYLGVTDRSVRAYIARGHLPARRIRGSRAIRIDRADLDKLLRPIPSAKVG</sequence>
<dbReference type="InterPro" id="IPR010093">
    <property type="entry name" value="SinI_DNA-bd"/>
</dbReference>
<dbReference type="Gene3D" id="1.10.1660.10">
    <property type="match status" value="1"/>
</dbReference>
<dbReference type="RefSeq" id="WP_118926962.1">
    <property type="nucleotide sequence ID" value="NZ_QXGH01000024.1"/>
</dbReference>
<evidence type="ECO:0000313" key="2">
    <source>
        <dbReference type="EMBL" id="RHW25447.1"/>
    </source>
</evidence>
<feature type="domain" description="Helix-turn-helix" evidence="1">
    <location>
        <begin position="10"/>
        <end position="59"/>
    </location>
</feature>
<evidence type="ECO:0000313" key="3">
    <source>
        <dbReference type="Proteomes" id="UP000283644"/>
    </source>
</evidence>
<organism evidence="2 3">
    <name type="scientific">Nocardioides immobilis</name>
    <dbReference type="NCBI Taxonomy" id="2049295"/>
    <lineage>
        <taxon>Bacteria</taxon>
        <taxon>Bacillati</taxon>
        <taxon>Actinomycetota</taxon>
        <taxon>Actinomycetes</taxon>
        <taxon>Propionibacteriales</taxon>
        <taxon>Nocardioidaceae</taxon>
        <taxon>Nocardioides</taxon>
    </lineage>
</organism>
<dbReference type="InterPro" id="IPR041657">
    <property type="entry name" value="HTH_17"/>
</dbReference>
<dbReference type="NCBIfam" id="TIGR01764">
    <property type="entry name" value="excise"/>
    <property type="match status" value="1"/>
</dbReference>
<accession>A0A417XYK8</accession>
<reference evidence="2 3" key="1">
    <citation type="submission" date="2018-09" db="EMBL/GenBank/DDBJ databases">
        <title>Genome sequencing of Nocardioides immobilis CCTCC AB 2017083 for comparison to Nocardioides silvaticus.</title>
        <authorList>
            <person name="Li C."/>
            <person name="Wang G."/>
        </authorList>
    </citation>
    <scope>NUCLEOTIDE SEQUENCE [LARGE SCALE GENOMIC DNA]</scope>
    <source>
        <strain evidence="2 3">CCTCC AB 2017083</strain>
    </source>
</reference>
<dbReference type="Proteomes" id="UP000283644">
    <property type="component" value="Unassembled WGS sequence"/>
</dbReference>
<proteinExistence type="predicted"/>
<keyword evidence="2" id="KW-0238">DNA-binding</keyword>
<keyword evidence="3" id="KW-1185">Reference proteome</keyword>
<comment type="caution">
    <text evidence="2">The sequence shown here is derived from an EMBL/GenBank/DDBJ whole genome shotgun (WGS) entry which is preliminary data.</text>
</comment>
<dbReference type="EMBL" id="QXGH01000024">
    <property type="protein sequence ID" value="RHW25447.1"/>
    <property type="molecule type" value="Genomic_DNA"/>
</dbReference>
<gene>
    <name evidence="2" type="ORF">D0Z08_19670</name>
</gene>
<dbReference type="GO" id="GO:0003677">
    <property type="term" value="F:DNA binding"/>
    <property type="evidence" value="ECO:0007669"/>
    <property type="project" value="UniProtKB-KW"/>
</dbReference>
<protein>
    <submittedName>
        <fullName evidence="2">DNA-binding protein</fullName>
    </submittedName>
</protein>
<name>A0A417XYK8_9ACTN</name>
<evidence type="ECO:0000259" key="1">
    <source>
        <dbReference type="Pfam" id="PF12728"/>
    </source>
</evidence>